<feature type="chain" id="PRO_5012144819" evidence="4">
    <location>
        <begin position="29"/>
        <end position="584"/>
    </location>
</feature>
<dbReference type="InParanoid" id="A0A1V9XTS2"/>
<dbReference type="InterPro" id="IPR036055">
    <property type="entry name" value="LDL_receptor-like_sf"/>
</dbReference>
<evidence type="ECO:0000256" key="1">
    <source>
        <dbReference type="ARBA" id="ARBA00023157"/>
    </source>
</evidence>
<accession>A0A1V9XTS2</accession>
<dbReference type="Gene3D" id="4.10.400.10">
    <property type="entry name" value="Low-density Lipoprotein Receptor"/>
    <property type="match status" value="1"/>
</dbReference>
<keyword evidence="5" id="KW-0472">Membrane</keyword>
<gene>
    <name evidence="5" type="ORF">BIW11_07477</name>
</gene>
<dbReference type="PROSITE" id="PS50068">
    <property type="entry name" value="LDLRA_2"/>
    <property type="match status" value="1"/>
</dbReference>
<dbReference type="Pfam" id="PF00057">
    <property type="entry name" value="Ldl_recept_a"/>
    <property type="match status" value="1"/>
</dbReference>
<sequence>MNRSASARFVRIAFMVILVVSNAVVANAGKSEKAADDEDEKFVYLESCTSKIKIDLHKDHPNDIYKIKLFERFPENSSLSCRTNIYASVVEFYNAWMNRSLTPRLSNYKVEDAQRNRMLLCQSLDEQIYHYQFNLFYIRNKEALHKDYFMDLTVSVAYLAPLEADGTEEERRFQSCPSADFLQCKMDGLCIPSRFWCDQFPHCTDSSDERDCIKERDIIVDSSSEEKTINPDEQLWALTTKATRIAASDESKKYNDDVTVSDEVTDLADAVGEIRATDFKTPTTVTTSGNLAARTQQVHSMIVVSSPVTLTGVASGGPFTELSIGDTTLISDSETSSVTAPSQSKITDTATTAVAITWPEAQTDILENGSVYPEMTVLLEKSTPLSLRPTASTKATIQWPLATRPSSVATETDLPKMLTSITSHMTDSYEDYDLELTVTTSSTASTPFSTSPASALDRSGTTTLTGTTTDSSVRNGEFQHTDLAKHNDDGQPHANNKNRNESEVPIRVDRTKNLSVTVVTSKGTKEGKSTTIRPYPPPYPFGPRSGRLDSSNSSSHPSIKSVSLLKTGLALTACAAMLCQQRLM</sequence>
<dbReference type="GO" id="GO:0006508">
    <property type="term" value="P:proteolysis"/>
    <property type="evidence" value="ECO:0007669"/>
    <property type="project" value="UniProtKB-KW"/>
</dbReference>
<keyword evidence="5" id="KW-0378">Hydrolase</keyword>
<keyword evidence="1 2" id="KW-1015">Disulfide bond</keyword>
<feature type="signal peptide" evidence="4">
    <location>
        <begin position="1"/>
        <end position="28"/>
    </location>
</feature>
<dbReference type="GO" id="GO:0008233">
    <property type="term" value="F:peptidase activity"/>
    <property type="evidence" value="ECO:0007669"/>
    <property type="project" value="UniProtKB-KW"/>
</dbReference>
<comment type="caution">
    <text evidence="5">The sequence shown here is derived from an EMBL/GenBank/DDBJ whole genome shotgun (WGS) entry which is preliminary data.</text>
</comment>
<feature type="compositionally biased region" description="Low complexity" evidence="3">
    <location>
        <begin position="441"/>
        <end position="469"/>
    </location>
</feature>
<feature type="compositionally biased region" description="Basic and acidic residues" evidence="3">
    <location>
        <begin position="477"/>
        <end position="491"/>
    </location>
</feature>
<dbReference type="InterPro" id="IPR002172">
    <property type="entry name" value="LDrepeatLR_classA_rpt"/>
</dbReference>
<proteinExistence type="predicted"/>
<evidence type="ECO:0000256" key="2">
    <source>
        <dbReference type="PROSITE-ProRule" id="PRU00124"/>
    </source>
</evidence>
<feature type="region of interest" description="Disordered" evidence="3">
    <location>
        <begin position="441"/>
        <end position="558"/>
    </location>
</feature>
<dbReference type="AlphaFoldDB" id="A0A1V9XTS2"/>
<protein>
    <submittedName>
        <fullName evidence="5">Transmembrane protease serine 9-like</fullName>
    </submittedName>
</protein>
<comment type="caution">
    <text evidence="2">Lacks conserved residue(s) required for the propagation of feature annotation.</text>
</comment>
<dbReference type="SUPFAM" id="SSF57424">
    <property type="entry name" value="LDL receptor-like module"/>
    <property type="match status" value="1"/>
</dbReference>
<dbReference type="PROSITE" id="PS01209">
    <property type="entry name" value="LDLRA_1"/>
    <property type="match status" value="1"/>
</dbReference>
<keyword evidence="5" id="KW-0812">Transmembrane</keyword>
<dbReference type="EMBL" id="MNPL01004209">
    <property type="protein sequence ID" value="OQR76897.1"/>
    <property type="molecule type" value="Genomic_DNA"/>
</dbReference>
<dbReference type="Proteomes" id="UP000192247">
    <property type="component" value="Unassembled WGS sequence"/>
</dbReference>
<evidence type="ECO:0000313" key="5">
    <source>
        <dbReference type="EMBL" id="OQR76897.1"/>
    </source>
</evidence>
<keyword evidence="4" id="KW-0732">Signal</keyword>
<name>A0A1V9XTS2_9ACAR</name>
<evidence type="ECO:0000313" key="6">
    <source>
        <dbReference type="Proteomes" id="UP000192247"/>
    </source>
</evidence>
<keyword evidence="6" id="KW-1185">Reference proteome</keyword>
<organism evidence="5 6">
    <name type="scientific">Tropilaelaps mercedesae</name>
    <dbReference type="NCBI Taxonomy" id="418985"/>
    <lineage>
        <taxon>Eukaryota</taxon>
        <taxon>Metazoa</taxon>
        <taxon>Ecdysozoa</taxon>
        <taxon>Arthropoda</taxon>
        <taxon>Chelicerata</taxon>
        <taxon>Arachnida</taxon>
        <taxon>Acari</taxon>
        <taxon>Parasitiformes</taxon>
        <taxon>Mesostigmata</taxon>
        <taxon>Gamasina</taxon>
        <taxon>Dermanyssoidea</taxon>
        <taxon>Laelapidae</taxon>
        <taxon>Tropilaelaps</taxon>
    </lineage>
</organism>
<dbReference type="SMART" id="SM00192">
    <property type="entry name" value="LDLa"/>
    <property type="match status" value="1"/>
</dbReference>
<feature type="compositionally biased region" description="Basic and acidic residues" evidence="3">
    <location>
        <begin position="498"/>
        <end position="512"/>
    </location>
</feature>
<reference evidence="5 6" key="1">
    <citation type="journal article" date="2017" name="Gigascience">
        <title>Draft genome of the honey bee ectoparasitic mite, Tropilaelaps mercedesae, is shaped by the parasitic life history.</title>
        <authorList>
            <person name="Dong X."/>
            <person name="Armstrong S.D."/>
            <person name="Xia D."/>
            <person name="Makepeace B.L."/>
            <person name="Darby A.C."/>
            <person name="Kadowaki T."/>
        </authorList>
    </citation>
    <scope>NUCLEOTIDE SEQUENCE [LARGE SCALE GENOMIC DNA]</scope>
    <source>
        <strain evidence="5">Wuxi-XJTLU</strain>
    </source>
</reference>
<evidence type="ECO:0000256" key="4">
    <source>
        <dbReference type="SAM" id="SignalP"/>
    </source>
</evidence>
<feature type="disulfide bond" evidence="2">
    <location>
        <begin position="197"/>
        <end position="212"/>
    </location>
</feature>
<dbReference type="CDD" id="cd00112">
    <property type="entry name" value="LDLa"/>
    <property type="match status" value="1"/>
</dbReference>
<dbReference type="InterPro" id="IPR023415">
    <property type="entry name" value="LDLR_class-A_CS"/>
</dbReference>
<dbReference type="OrthoDB" id="10024646at2759"/>
<keyword evidence="5" id="KW-0645">Protease</keyword>
<evidence type="ECO:0000256" key="3">
    <source>
        <dbReference type="SAM" id="MobiDB-lite"/>
    </source>
</evidence>